<feature type="signal peptide" evidence="1">
    <location>
        <begin position="1"/>
        <end position="19"/>
    </location>
</feature>
<keyword evidence="3" id="KW-1185">Reference proteome</keyword>
<gene>
    <name evidence="2" type="ORF">SAMN05660284_02013</name>
</gene>
<evidence type="ECO:0008006" key="4">
    <source>
        <dbReference type="Google" id="ProtNLM"/>
    </source>
</evidence>
<dbReference type="STRING" id="83765.SAMN05660284_02013"/>
<dbReference type="Proteomes" id="UP000242869">
    <property type="component" value="Unassembled WGS sequence"/>
</dbReference>
<accession>A0A1I5AW08</accession>
<feature type="chain" id="PRO_5017430750" description="PsiF repeat-containing protein" evidence="1">
    <location>
        <begin position="20"/>
        <end position="140"/>
    </location>
</feature>
<evidence type="ECO:0000256" key="1">
    <source>
        <dbReference type="SAM" id="SignalP"/>
    </source>
</evidence>
<sequence length="140" mass="14977">MQKLPLVLLACALASSAFAAPNPKSQSWEQCVQNVPAGVESEYGKAGVEEWIAEHCGAKRGASKGLRQNDCAQLFAVMRKCTTEGSPDGLFGMGNATRMSVQELLGQKMSDAFDADCIKAGQSKKAPNKNAFQKKYCTAK</sequence>
<dbReference type="RefSeq" id="WP_091195520.1">
    <property type="nucleotide sequence ID" value="NZ_FOVE01000014.1"/>
</dbReference>
<reference evidence="3" key="1">
    <citation type="submission" date="2016-10" db="EMBL/GenBank/DDBJ databases">
        <authorList>
            <person name="Varghese N."/>
            <person name="Submissions S."/>
        </authorList>
    </citation>
    <scope>NUCLEOTIDE SEQUENCE [LARGE SCALE GENOMIC DNA]</scope>
    <source>
        <strain evidence="3">DSM 6150</strain>
    </source>
</reference>
<protein>
    <recommendedName>
        <fullName evidence="4">PsiF repeat-containing protein</fullName>
    </recommendedName>
</protein>
<organism evidence="2 3">
    <name type="scientific">Formivibrio citricus</name>
    <dbReference type="NCBI Taxonomy" id="83765"/>
    <lineage>
        <taxon>Bacteria</taxon>
        <taxon>Pseudomonadati</taxon>
        <taxon>Pseudomonadota</taxon>
        <taxon>Betaproteobacteria</taxon>
        <taxon>Neisseriales</taxon>
        <taxon>Chitinibacteraceae</taxon>
        <taxon>Formivibrio</taxon>
    </lineage>
</organism>
<dbReference type="OrthoDB" id="9990836at2"/>
<dbReference type="AlphaFoldDB" id="A0A1I5AW08"/>
<dbReference type="EMBL" id="FOVE01000014">
    <property type="protein sequence ID" value="SFN66706.1"/>
    <property type="molecule type" value="Genomic_DNA"/>
</dbReference>
<name>A0A1I5AW08_9NEIS</name>
<keyword evidence="1" id="KW-0732">Signal</keyword>
<proteinExistence type="predicted"/>
<evidence type="ECO:0000313" key="3">
    <source>
        <dbReference type="Proteomes" id="UP000242869"/>
    </source>
</evidence>
<evidence type="ECO:0000313" key="2">
    <source>
        <dbReference type="EMBL" id="SFN66706.1"/>
    </source>
</evidence>